<feature type="compositionally biased region" description="Low complexity" evidence="1">
    <location>
        <begin position="309"/>
        <end position="326"/>
    </location>
</feature>
<feature type="compositionally biased region" description="Low complexity" evidence="1">
    <location>
        <begin position="289"/>
        <end position="300"/>
    </location>
</feature>
<feature type="compositionally biased region" description="Polar residues" evidence="1">
    <location>
        <begin position="327"/>
        <end position="356"/>
    </location>
</feature>
<name>A0A9K3M4U2_9STRA</name>
<accession>A0A9K3M4U2</accession>
<keyword evidence="3" id="KW-1185">Reference proteome</keyword>
<evidence type="ECO:0000256" key="1">
    <source>
        <dbReference type="SAM" id="MobiDB-lite"/>
    </source>
</evidence>
<evidence type="ECO:0000313" key="3">
    <source>
        <dbReference type="Proteomes" id="UP000693970"/>
    </source>
</evidence>
<dbReference type="EMBL" id="JAGRRH010000002">
    <property type="protein sequence ID" value="KAG7373086.1"/>
    <property type="molecule type" value="Genomic_DNA"/>
</dbReference>
<feature type="region of interest" description="Disordered" evidence="1">
    <location>
        <begin position="213"/>
        <end position="236"/>
    </location>
</feature>
<organism evidence="2 3">
    <name type="scientific">Nitzschia inconspicua</name>
    <dbReference type="NCBI Taxonomy" id="303405"/>
    <lineage>
        <taxon>Eukaryota</taxon>
        <taxon>Sar</taxon>
        <taxon>Stramenopiles</taxon>
        <taxon>Ochrophyta</taxon>
        <taxon>Bacillariophyta</taxon>
        <taxon>Bacillariophyceae</taxon>
        <taxon>Bacillariophycidae</taxon>
        <taxon>Bacillariales</taxon>
        <taxon>Bacillariaceae</taxon>
        <taxon>Nitzschia</taxon>
    </lineage>
</organism>
<reference evidence="2" key="1">
    <citation type="journal article" date="2021" name="Sci. Rep.">
        <title>Diploid genomic architecture of Nitzschia inconspicua, an elite biomass production diatom.</title>
        <authorList>
            <person name="Oliver A."/>
            <person name="Podell S."/>
            <person name="Pinowska A."/>
            <person name="Traller J.C."/>
            <person name="Smith S.R."/>
            <person name="McClure R."/>
            <person name="Beliaev A."/>
            <person name="Bohutskyi P."/>
            <person name="Hill E.A."/>
            <person name="Rabines A."/>
            <person name="Zheng H."/>
            <person name="Allen L.Z."/>
            <person name="Kuo A."/>
            <person name="Grigoriev I.V."/>
            <person name="Allen A.E."/>
            <person name="Hazlebeck D."/>
            <person name="Allen E.E."/>
        </authorList>
    </citation>
    <scope>NUCLEOTIDE SEQUENCE</scope>
    <source>
        <strain evidence="2">Hildebrandi</strain>
    </source>
</reference>
<sequence>MFSVTWGYPCALPEDMGSFAIIAETDVKIEAKSVFPGIYAGLVFQQLLPDNVMEVNGMSYIRDIQAENVHWNEGLRLGSAVSEMIDFKHYEFLAENLEAYESEESQVFVFTDSGGGCWTNEDFGSPGPGHTLLVFNTWQDVCFYPSGDGSPFYPSVIAPFSSVELDARMGTINGTIVAREILMSGTELEKLKSFAFNTVAYEGALACRETSAPSLSPTMSAVPSDSPSSTPSISVHPSSIPSVFPSLVPSDFPSFVPSSEPSSEPSGAPSLSVVPSDMPSLQSSMSIEPSHSPLPSDSPSETPNLSLRPSDQPSSFPSDSPSTYPSQQPSISVEPSNMPSGSPSASMIPSDTPSAMPSSLPSILPSSIPTVTLYPSDLPSRSPSVSSSPSSSPSLKPSVTPRSNPWVTPSALAPTLIDSPSGTPTKPPALVKHYPIRQVNNPNPLLRRRVR</sequence>
<dbReference type="GO" id="GO:0007229">
    <property type="term" value="P:integrin-mediated signaling pathway"/>
    <property type="evidence" value="ECO:0007669"/>
    <property type="project" value="UniProtKB-KW"/>
</dbReference>
<feature type="compositionally biased region" description="Low complexity" evidence="1">
    <location>
        <begin position="220"/>
        <end position="236"/>
    </location>
</feature>
<reference evidence="2" key="2">
    <citation type="submission" date="2021-04" db="EMBL/GenBank/DDBJ databases">
        <authorList>
            <person name="Podell S."/>
        </authorList>
    </citation>
    <scope>NUCLEOTIDE SEQUENCE</scope>
    <source>
        <strain evidence="2">Hildebrandi</strain>
    </source>
</reference>
<protein>
    <submittedName>
        <fullName evidence="2">Alpha beta-propellor repeat-containing integrin</fullName>
    </submittedName>
</protein>
<comment type="caution">
    <text evidence="2">The sequence shown here is derived from an EMBL/GenBank/DDBJ whole genome shotgun (WGS) entry which is preliminary data.</text>
</comment>
<feature type="region of interest" description="Disordered" evidence="1">
    <location>
        <begin position="254"/>
        <end position="451"/>
    </location>
</feature>
<dbReference type="Proteomes" id="UP000693970">
    <property type="component" value="Unassembled WGS sequence"/>
</dbReference>
<dbReference type="AlphaFoldDB" id="A0A9K3M4U2"/>
<keyword evidence="2" id="KW-0401">Integrin</keyword>
<feature type="compositionally biased region" description="Low complexity" evidence="1">
    <location>
        <begin position="357"/>
        <end position="398"/>
    </location>
</feature>
<gene>
    <name evidence="2" type="ORF">IV203_033810</name>
</gene>
<proteinExistence type="predicted"/>
<evidence type="ECO:0000313" key="2">
    <source>
        <dbReference type="EMBL" id="KAG7373086.1"/>
    </source>
</evidence>
<feature type="compositionally biased region" description="Low complexity" evidence="1">
    <location>
        <begin position="254"/>
        <end position="273"/>
    </location>
</feature>